<dbReference type="RefSeq" id="XP_026679878.1">
    <property type="nucleotide sequence ID" value="XM_026824077.1"/>
</dbReference>
<proteinExistence type="predicted"/>
<accession>A0A3Q0IYW5</accession>
<keyword evidence="2" id="KW-1185">Reference proteome</keyword>
<dbReference type="KEGG" id="dci:113467726"/>
<reference evidence="3" key="1">
    <citation type="submission" date="2025-08" db="UniProtKB">
        <authorList>
            <consortium name="RefSeq"/>
        </authorList>
    </citation>
    <scope>IDENTIFICATION</scope>
</reference>
<organism evidence="2 3">
    <name type="scientific">Diaphorina citri</name>
    <name type="common">Asian citrus psyllid</name>
    <dbReference type="NCBI Taxonomy" id="121845"/>
    <lineage>
        <taxon>Eukaryota</taxon>
        <taxon>Metazoa</taxon>
        <taxon>Ecdysozoa</taxon>
        <taxon>Arthropoda</taxon>
        <taxon>Hexapoda</taxon>
        <taxon>Insecta</taxon>
        <taxon>Pterygota</taxon>
        <taxon>Neoptera</taxon>
        <taxon>Paraneoptera</taxon>
        <taxon>Hemiptera</taxon>
        <taxon>Sternorrhyncha</taxon>
        <taxon>Psylloidea</taxon>
        <taxon>Psyllidae</taxon>
        <taxon>Diaphorininae</taxon>
        <taxon>Diaphorina</taxon>
    </lineage>
</organism>
<feature type="compositionally biased region" description="Acidic residues" evidence="1">
    <location>
        <begin position="15"/>
        <end position="25"/>
    </location>
</feature>
<feature type="compositionally biased region" description="Basic and acidic residues" evidence="1">
    <location>
        <begin position="58"/>
        <end position="67"/>
    </location>
</feature>
<evidence type="ECO:0000313" key="2">
    <source>
        <dbReference type="Proteomes" id="UP000079169"/>
    </source>
</evidence>
<feature type="compositionally biased region" description="Basic residues" evidence="1">
    <location>
        <begin position="105"/>
        <end position="120"/>
    </location>
</feature>
<name>A0A3Q0IYW5_DIACI</name>
<evidence type="ECO:0000313" key="3">
    <source>
        <dbReference type="RefSeq" id="XP_026679878.1"/>
    </source>
</evidence>
<dbReference type="AlphaFoldDB" id="A0A3Q0IYW5"/>
<dbReference type="Proteomes" id="UP000079169">
    <property type="component" value="Unplaced"/>
</dbReference>
<feature type="compositionally biased region" description="Basic and acidic residues" evidence="1">
    <location>
        <begin position="1"/>
        <end position="14"/>
    </location>
</feature>
<feature type="region of interest" description="Disordered" evidence="1">
    <location>
        <begin position="58"/>
        <end position="120"/>
    </location>
</feature>
<evidence type="ECO:0000256" key="1">
    <source>
        <dbReference type="SAM" id="MobiDB-lite"/>
    </source>
</evidence>
<sequence length="159" mass="17399">MSVIEGHMKDLDEKQQEEEEEDEENSSPVITTPPEFEEVAPPAVKSILIAPGLRTDLLRDASSERPPKGVSFKDGILPGEGTSQSESEDKPISPATEVKPTPAAGKKKKKMKKKKSEKAGKVKIRILRVTEEDNEEVASCYYPPSVIPPGYTNYVTSSS</sequence>
<feature type="region of interest" description="Disordered" evidence="1">
    <location>
        <begin position="1"/>
        <end position="43"/>
    </location>
</feature>
<dbReference type="GeneID" id="113467726"/>
<dbReference type="PaxDb" id="121845-A0A3Q0IYW5"/>
<gene>
    <name evidence="3" type="primary">LOC113467726</name>
</gene>
<protein>
    <submittedName>
        <fullName evidence="3">Uncharacterized protein LOC113467726</fullName>
    </submittedName>
</protein>